<reference evidence="2" key="1">
    <citation type="submission" date="2022-11" db="UniProtKB">
        <authorList>
            <consortium name="WormBaseParasite"/>
        </authorList>
    </citation>
    <scope>IDENTIFICATION</scope>
</reference>
<keyword evidence="1" id="KW-1185">Reference proteome</keyword>
<evidence type="ECO:0000313" key="1">
    <source>
        <dbReference type="Proteomes" id="UP000887574"/>
    </source>
</evidence>
<proteinExistence type="predicted"/>
<name>A0A915CX13_9BILA</name>
<dbReference type="Proteomes" id="UP000887574">
    <property type="component" value="Unplaced"/>
</dbReference>
<accession>A0A915CX13</accession>
<protein>
    <submittedName>
        <fullName evidence="2">Uncharacterized protein</fullName>
    </submittedName>
</protein>
<dbReference type="WBParaSite" id="jg1315">
    <property type="protein sequence ID" value="jg1315"/>
    <property type="gene ID" value="jg1315"/>
</dbReference>
<sequence>MPDPNSCPGNWKKFYADFRGASRFPFNDRKIKEKFPHTFIYAGFDEEQAVFYQNLLQMQILNTNAALETLGEPSIPRDICFEFVDTNNQGHEHLYLLSEYIKW</sequence>
<dbReference type="AlphaFoldDB" id="A0A915CX13"/>
<organism evidence="1 2">
    <name type="scientific">Ditylenchus dipsaci</name>
    <dbReference type="NCBI Taxonomy" id="166011"/>
    <lineage>
        <taxon>Eukaryota</taxon>
        <taxon>Metazoa</taxon>
        <taxon>Ecdysozoa</taxon>
        <taxon>Nematoda</taxon>
        <taxon>Chromadorea</taxon>
        <taxon>Rhabditida</taxon>
        <taxon>Tylenchina</taxon>
        <taxon>Tylenchomorpha</taxon>
        <taxon>Sphaerularioidea</taxon>
        <taxon>Anguinidae</taxon>
        <taxon>Anguininae</taxon>
        <taxon>Ditylenchus</taxon>
    </lineage>
</organism>
<evidence type="ECO:0000313" key="2">
    <source>
        <dbReference type="WBParaSite" id="jg1315"/>
    </source>
</evidence>